<reference evidence="1 2" key="1">
    <citation type="submission" date="2019-11" db="EMBL/GenBank/DDBJ databases">
        <authorList>
            <person name="Cao P."/>
        </authorList>
    </citation>
    <scope>NUCLEOTIDE SEQUENCE [LARGE SCALE GENOMIC DNA]</scope>
    <source>
        <strain evidence="1 2">NEAU-AAG5</strain>
    </source>
</reference>
<sequence>MQKGWPVLTLKQIVHDLPGTSTPASHTPLFRGVWRPAPYATLGGTPAGTRVIIDLTDGIIEGRGLTARLQGAAADWFVIGPDGTGTLDWRGRVVTEDNALIYMYGTGRMNTSPGFGGKIVGACMFETGAERYRWLNRLQAVYRAGMTDQGTADALYHDEYFELR</sequence>
<name>A0A7K1L1G2_9ACTN</name>
<dbReference type="AlphaFoldDB" id="A0A7K1L1G2"/>
<comment type="caution">
    <text evidence="1">The sequence shown here is derived from an EMBL/GenBank/DDBJ whole genome shotgun (WGS) entry which is preliminary data.</text>
</comment>
<evidence type="ECO:0000313" key="1">
    <source>
        <dbReference type="EMBL" id="MUN38207.1"/>
    </source>
</evidence>
<evidence type="ECO:0000313" key="2">
    <source>
        <dbReference type="Proteomes" id="UP000432015"/>
    </source>
</evidence>
<dbReference type="EMBL" id="WOFH01000005">
    <property type="protein sequence ID" value="MUN38207.1"/>
    <property type="molecule type" value="Genomic_DNA"/>
</dbReference>
<dbReference type="Pfam" id="PF11578">
    <property type="entry name" value="DUF3237"/>
    <property type="match status" value="1"/>
</dbReference>
<dbReference type="Proteomes" id="UP000432015">
    <property type="component" value="Unassembled WGS sequence"/>
</dbReference>
<organism evidence="1 2">
    <name type="scientific">Actinomadura litoris</name>
    <dbReference type="NCBI Taxonomy" id="2678616"/>
    <lineage>
        <taxon>Bacteria</taxon>
        <taxon>Bacillati</taxon>
        <taxon>Actinomycetota</taxon>
        <taxon>Actinomycetes</taxon>
        <taxon>Streptosporangiales</taxon>
        <taxon>Thermomonosporaceae</taxon>
        <taxon>Actinomadura</taxon>
    </lineage>
</organism>
<keyword evidence="2" id="KW-1185">Reference proteome</keyword>
<dbReference type="Gene3D" id="2.40.160.20">
    <property type="match status" value="1"/>
</dbReference>
<proteinExistence type="predicted"/>
<protein>
    <submittedName>
        <fullName evidence="1">DUF3237 family protein</fullName>
    </submittedName>
</protein>
<accession>A0A7K1L1G2</accession>
<gene>
    <name evidence="1" type="ORF">GNZ18_16570</name>
</gene>